<dbReference type="PANTHER" id="PTHR11717">
    <property type="entry name" value="LOW MOLECULAR WEIGHT PROTEIN TYROSINE PHOSPHATASE"/>
    <property type="match status" value="1"/>
</dbReference>
<dbReference type="PRINTS" id="PR00719">
    <property type="entry name" value="LMWPTPASE"/>
</dbReference>
<comment type="similarity">
    <text evidence="1">Belongs to the low molecular weight phosphotyrosine protein phosphatase family.</text>
</comment>
<dbReference type="SUPFAM" id="SSF52788">
    <property type="entry name" value="Phosphotyrosine protein phosphatases I"/>
    <property type="match status" value="1"/>
</dbReference>
<evidence type="ECO:0000256" key="2">
    <source>
        <dbReference type="ARBA" id="ARBA00013064"/>
    </source>
</evidence>
<reference evidence="6 7" key="1">
    <citation type="submission" date="2020-10" db="EMBL/GenBank/DDBJ databases">
        <title>Draft genome and description of Brachybacterium epidermidis sp nov.</title>
        <authorList>
            <person name="Boxberger M."/>
            <person name="La Scola B."/>
        </authorList>
    </citation>
    <scope>NUCLEOTIDE SEQUENCE [LARGE SCALE GENOMIC DNA]</scope>
    <source>
        <strain evidence="6 7">Marseille-Q2903</strain>
    </source>
</reference>
<protein>
    <recommendedName>
        <fullName evidence="2">protein-tyrosine-phosphatase</fullName>
        <ecNumber evidence="2">3.1.3.48</ecNumber>
    </recommendedName>
</protein>
<evidence type="ECO:0000259" key="5">
    <source>
        <dbReference type="SMART" id="SM00226"/>
    </source>
</evidence>
<evidence type="ECO:0000256" key="4">
    <source>
        <dbReference type="ARBA" id="ARBA00022912"/>
    </source>
</evidence>
<gene>
    <name evidence="6" type="ORF">IOE58_13610</name>
</gene>
<organism evidence="6 7">
    <name type="scientific">Brachybacterium epidermidis</name>
    <dbReference type="NCBI Taxonomy" id="2781983"/>
    <lineage>
        <taxon>Bacteria</taxon>
        <taxon>Bacillati</taxon>
        <taxon>Actinomycetota</taxon>
        <taxon>Actinomycetes</taxon>
        <taxon>Micrococcales</taxon>
        <taxon>Dermabacteraceae</taxon>
        <taxon>Brachybacterium</taxon>
    </lineage>
</organism>
<dbReference type="InterPro" id="IPR036196">
    <property type="entry name" value="Ptyr_pPase_sf"/>
</dbReference>
<dbReference type="Pfam" id="PF01451">
    <property type="entry name" value="LMWPc"/>
    <property type="match status" value="1"/>
</dbReference>
<dbReference type="Gene3D" id="3.40.50.2300">
    <property type="match status" value="1"/>
</dbReference>
<feature type="domain" description="Phosphotyrosine protein phosphatase I" evidence="5">
    <location>
        <begin position="4"/>
        <end position="164"/>
    </location>
</feature>
<keyword evidence="7" id="KW-1185">Reference proteome</keyword>
<dbReference type="InterPro" id="IPR017867">
    <property type="entry name" value="Tyr_phospatase_low_mol_wt"/>
</dbReference>
<proteinExistence type="inferred from homology"/>
<comment type="caution">
    <text evidence="6">The sequence shown here is derived from an EMBL/GenBank/DDBJ whole genome shotgun (WGS) entry which is preliminary data.</text>
</comment>
<dbReference type="RefSeq" id="WP_193866894.1">
    <property type="nucleotide sequence ID" value="NZ_JADEYR010000023.1"/>
</dbReference>
<evidence type="ECO:0000313" key="6">
    <source>
        <dbReference type="EMBL" id="MBE9405163.1"/>
    </source>
</evidence>
<evidence type="ECO:0000256" key="3">
    <source>
        <dbReference type="ARBA" id="ARBA00022801"/>
    </source>
</evidence>
<name>A0ABR9W7F6_9MICO</name>
<dbReference type="InterPro" id="IPR023485">
    <property type="entry name" value="Ptyr_pPase"/>
</dbReference>
<dbReference type="EMBL" id="JADEYR010000023">
    <property type="protein sequence ID" value="MBE9405163.1"/>
    <property type="molecule type" value="Genomic_DNA"/>
</dbReference>
<keyword evidence="3" id="KW-0378">Hydrolase</keyword>
<keyword evidence="4" id="KW-0904">Protein phosphatase</keyword>
<dbReference type="PANTHER" id="PTHR11717:SF7">
    <property type="entry name" value="LOW MOLECULAR WEIGHT PHOSPHOTYROSINE PROTEIN PHOSPHATASE"/>
    <property type="match status" value="1"/>
</dbReference>
<sequence>MSTLRVLTVCTGNICRSPAAAVMLREAVRAEGLSEQVEVESAGTSWDAEGLPMDERTMFALERAGYRQPFEHTARTVHLSELTTWDLVLVMTSQHLQSLRRMMEQIPEGQASPEVLLWRQFDPETSIDARDEDLDVPDPWYDEQEAFDETVLGMQRAVPSIMAHVRRLLREGRDRTR</sequence>
<evidence type="ECO:0000256" key="1">
    <source>
        <dbReference type="ARBA" id="ARBA00011063"/>
    </source>
</evidence>
<dbReference type="CDD" id="cd16343">
    <property type="entry name" value="LMWPTP"/>
    <property type="match status" value="1"/>
</dbReference>
<dbReference type="Proteomes" id="UP000644727">
    <property type="component" value="Unassembled WGS sequence"/>
</dbReference>
<evidence type="ECO:0000313" key="7">
    <source>
        <dbReference type="Proteomes" id="UP000644727"/>
    </source>
</evidence>
<dbReference type="EC" id="3.1.3.48" evidence="2"/>
<dbReference type="SMART" id="SM00226">
    <property type="entry name" value="LMWPc"/>
    <property type="match status" value="1"/>
</dbReference>
<accession>A0ABR9W7F6</accession>
<dbReference type="InterPro" id="IPR050438">
    <property type="entry name" value="LMW_PTPase"/>
</dbReference>